<keyword evidence="1" id="KW-0119">Carbohydrate metabolism</keyword>
<dbReference type="OrthoDB" id="104997at2"/>
<dbReference type="SUPFAM" id="SSF51658">
    <property type="entry name" value="Xylose isomerase-like"/>
    <property type="match status" value="1"/>
</dbReference>
<comment type="caution">
    <text evidence="3">The sequence shown here is derived from an EMBL/GenBank/DDBJ whole genome shotgun (WGS) entry which is preliminary data.</text>
</comment>
<evidence type="ECO:0000313" key="3">
    <source>
        <dbReference type="EMBL" id="CCI53256.1"/>
    </source>
</evidence>
<dbReference type="STRING" id="1193518.BN13_330014"/>
<dbReference type="RefSeq" id="WP_084733923.1">
    <property type="nucleotide sequence ID" value="NZ_HF571038.1"/>
</dbReference>
<dbReference type="EMBL" id="CAJC01000143">
    <property type="protein sequence ID" value="CCI53256.1"/>
    <property type="molecule type" value="Genomic_DNA"/>
</dbReference>
<dbReference type="Pfam" id="PF01261">
    <property type="entry name" value="AP_endonuc_2"/>
    <property type="match status" value="1"/>
</dbReference>
<name>A0A077M7H6_9MICO</name>
<dbReference type="EC" id="4.2.1.44" evidence="3"/>
<dbReference type="PANTHER" id="PTHR12110">
    <property type="entry name" value="HYDROXYPYRUVATE ISOMERASE"/>
    <property type="match status" value="1"/>
</dbReference>
<dbReference type="InterPro" id="IPR013022">
    <property type="entry name" value="Xyl_isomerase-like_TIM-brl"/>
</dbReference>
<dbReference type="Proteomes" id="UP000035720">
    <property type="component" value="Unassembled WGS sequence"/>
</dbReference>
<dbReference type="GO" id="GO:0050114">
    <property type="term" value="F:myo-inosose-2 dehydratase activity"/>
    <property type="evidence" value="ECO:0007669"/>
    <property type="project" value="UniProtKB-EC"/>
</dbReference>
<dbReference type="InterPro" id="IPR050312">
    <property type="entry name" value="IolE/XylAMocC-like"/>
</dbReference>
<dbReference type="InterPro" id="IPR036237">
    <property type="entry name" value="Xyl_isomerase-like_sf"/>
</dbReference>
<dbReference type="Gene3D" id="3.20.20.150">
    <property type="entry name" value="Divalent-metal-dependent TIM barrel enzymes"/>
    <property type="match status" value="1"/>
</dbReference>
<evidence type="ECO:0000313" key="4">
    <source>
        <dbReference type="Proteomes" id="UP000035720"/>
    </source>
</evidence>
<evidence type="ECO:0000259" key="2">
    <source>
        <dbReference type="Pfam" id="PF01261"/>
    </source>
</evidence>
<keyword evidence="3" id="KW-0456">Lyase</keyword>
<keyword evidence="4" id="KW-1185">Reference proteome</keyword>
<evidence type="ECO:0000256" key="1">
    <source>
        <dbReference type="ARBA" id="ARBA00023277"/>
    </source>
</evidence>
<accession>A0A077M7H6</accession>
<proteinExistence type="predicted"/>
<organism evidence="3 4">
    <name type="scientific">Nostocoides jenkinsii Ben 74</name>
    <dbReference type="NCBI Taxonomy" id="1193518"/>
    <lineage>
        <taxon>Bacteria</taxon>
        <taxon>Bacillati</taxon>
        <taxon>Actinomycetota</taxon>
        <taxon>Actinomycetes</taxon>
        <taxon>Micrococcales</taxon>
        <taxon>Intrasporangiaceae</taxon>
        <taxon>Nostocoides</taxon>
    </lineage>
</organism>
<feature type="domain" description="Xylose isomerase-like TIM barrel" evidence="2">
    <location>
        <begin position="40"/>
        <end position="267"/>
    </location>
</feature>
<protein>
    <submittedName>
        <fullName evidence="3">Myo-inosose-2 dehydratase</fullName>
        <ecNumber evidence="3">4.2.1.44</ecNumber>
    </submittedName>
</protein>
<sequence length="302" mass="31768">MSGTLGALDGRIAAAPISWGICEVPGWGEMMPSERVLGEMRELGLPATELGAPGFLPEAEPELSELLGRYGLAMIGGFVPLVLHDPAQRADALARATAVAKLFQAAGGTRFVTALVQDYDWSTPVPPTADDMKIVGEGLREVDAICAAHGLVQVLHPHVGTIVETAADVALALEHTDVAWCLDTGHLQIGGVDPVAFAKEYGHRVGHVHLKDVDVATADRVVSGELTLLQGVQAGMFRALGTGDVAIDDAVVALEESGYQGWYVLEQDIALTTGLPAEGTGPIDDVRACLDYLRTTVVPRLP</sequence>
<dbReference type="AlphaFoldDB" id="A0A077M7H6"/>
<reference evidence="3 4" key="1">
    <citation type="journal article" date="2013" name="ISME J.">
        <title>A metabolic model for members of the genus Tetrasphaera involved in enhanced biological phosphorus removal.</title>
        <authorList>
            <person name="Kristiansen R."/>
            <person name="Nguyen H.T.T."/>
            <person name="Saunders A.M."/>
            <person name="Nielsen J.L."/>
            <person name="Wimmer R."/>
            <person name="Le V.Q."/>
            <person name="McIlroy S.J."/>
            <person name="Petrovski S."/>
            <person name="Seviour R.J."/>
            <person name="Calteau A."/>
            <person name="Nielsen K.L."/>
            <person name="Nielsen P.H."/>
        </authorList>
    </citation>
    <scope>NUCLEOTIDE SEQUENCE [LARGE SCALE GENOMIC DNA]</scope>
    <source>
        <strain evidence="3 4">Ben 74</strain>
    </source>
</reference>
<gene>
    <name evidence="3" type="ORF">BN13_330014</name>
</gene>
<dbReference type="PANTHER" id="PTHR12110:SF41">
    <property type="entry name" value="INOSOSE DEHYDRATASE"/>
    <property type="match status" value="1"/>
</dbReference>